<accession>D0LQA3</accession>
<dbReference type="KEGG" id="hoh:Hoch_6443"/>
<proteinExistence type="predicted"/>
<dbReference type="eggNOG" id="COG3391">
    <property type="taxonomic scope" value="Bacteria"/>
</dbReference>
<name>D0LQA3_HALO1</name>
<sequence>MERGRDDGILGAVSRITMDIDIESSKRAFPVRAPGHVAVDEHGTLWTADTGNHRLVMADRGGAVRLVVGSGDPGWRDGDGADAALHAPRGIAVCASGRRLYVADSGTCTIRRVDLDAVGDATVTTVAGTGERGEALAPGRRPALRTALPGPVAVAVDEDRELLFATMDAGQVWVVELSGERAAAPCAGSRSGGQGDGACFEAGFAAPAGLVLSSDRKRLYIADAGASAVRVLYLDANVVETLEVTTLDESDSPLRGCVGLCLGPGGLALADTGNHALRGFNLRHGRLMTIWQGDELPLASPQAVCLDRRARRYVVADTGNDRLVFVATDASRAGVLPLSISRPL</sequence>
<dbReference type="EMBL" id="CP001804">
    <property type="protein sequence ID" value="ACY18912.1"/>
    <property type="molecule type" value="Genomic_DNA"/>
</dbReference>
<evidence type="ECO:0000313" key="2">
    <source>
        <dbReference type="Proteomes" id="UP000001880"/>
    </source>
</evidence>
<evidence type="ECO:0000313" key="1">
    <source>
        <dbReference type="EMBL" id="ACY18912.1"/>
    </source>
</evidence>
<dbReference type="PANTHER" id="PTHR46388">
    <property type="entry name" value="NHL REPEAT-CONTAINING PROTEIN 2"/>
    <property type="match status" value="1"/>
</dbReference>
<organism evidence="1 2">
    <name type="scientific">Haliangium ochraceum (strain DSM 14365 / JCM 11303 / SMP-2)</name>
    <dbReference type="NCBI Taxonomy" id="502025"/>
    <lineage>
        <taxon>Bacteria</taxon>
        <taxon>Pseudomonadati</taxon>
        <taxon>Myxococcota</taxon>
        <taxon>Polyangia</taxon>
        <taxon>Haliangiales</taxon>
        <taxon>Kofleriaceae</taxon>
        <taxon>Haliangium</taxon>
    </lineage>
</organism>
<dbReference type="STRING" id="502025.Hoch_6443"/>
<dbReference type="Gene3D" id="2.120.10.30">
    <property type="entry name" value="TolB, C-terminal domain"/>
    <property type="match status" value="2"/>
</dbReference>
<dbReference type="PANTHER" id="PTHR46388:SF2">
    <property type="entry name" value="NHL REPEAT-CONTAINING PROTEIN 2"/>
    <property type="match status" value="1"/>
</dbReference>
<dbReference type="HOGENOM" id="CLU_806016_0_0_7"/>
<dbReference type="InterPro" id="IPR011042">
    <property type="entry name" value="6-blade_b-propeller_TolB-like"/>
</dbReference>
<gene>
    <name evidence="1" type="ordered locus">Hoch_6443</name>
</gene>
<dbReference type="Proteomes" id="UP000001880">
    <property type="component" value="Chromosome"/>
</dbReference>
<dbReference type="SUPFAM" id="SSF63825">
    <property type="entry name" value="YWTD domain"/>
    <property type="match status" value="1"/>
</dbReference>
<dbReference type="AlphaFoldDB" id="D0LQA3"/>
<protein>
    <submittedName>
        <fullName evidence="1">NHL repeat containing protein</fullName>
    </submittedName>
</protein>
<keyword evidence="2" id="KW-1185">Reference proteome</keyword>
<reference evidence="1 2" key="1">
    <citation type="journal article" date="2010" name="Stand. Genomic Sci.">
        <title>Complete genome sequence of Haliangium ochraceum type strain (SMP-2).</title>
        <authorList>
            <consortium name="US DOE Joint Genome Institute (JGI-PGF)"/>
            <person name="Ivanova N."/>
            <person name="Daum C."/>
            <person name="Lang E."/>
            <person name="Abt B."/>
            <person name="Kopitz M."/>
            <person name="Saunders E."/>
            <person name="Lapidus A."/>
            <person name="Lucas S."/>
            <person name="Glavina Del Rio T."/>
            <person name="Nolan M."/>
            <person name="Tice H."/>
            <person name="Copeland A."/>
            <person name="Cheng J.F."/>
            <person name="Chen F."/>
            <person name="Bruce D."/>
            <person name="Goodwin L."/>
            <person name="Pitluck S."/>
            <person name="Mavromatis K."/>
            <person name="Pati A."/>
            <person name="Mikhailova N."/>
            <person name="Chen A."/>
            <person name="Palaniappan K."/>
            <person name="Land M."/>
            <person name="Hauser L."/>
            <person name="Chang Y.J."/>
            <person name="Jeffries C.D."/>
            <person name="Detter J.C."/>
            <person name="Brettin T."/>
            <person name="Rohde M."/>
            <person name="Goker M."/>
            <person name="Bristow J."/>
            <person name="Markowitz V."/>
            <person name="Eisen J.A."/>
            <person name="Hugenholtz P."/>
            <person name="Kyrpides N.C."/>
            <person name="Klenk H.P."/>
        </authorList>
    </citation>
    <scope>NUCLEOTIDE SEQUENCE [LARGE SCALE GENOMIC DNA]</scope>
    <source>
        <strain evidence="2">DSM 14365 / CIP 107738 / JCM 11303 / AJ 13395 / SMP-2</strain>
    </source>
</reference>